<sequence length="97" mass="11077">MSHINNHDHDHDHDRRHNRQHVNFRTVLRFLAETDQVINEVSLINGQSLFGVTVERVFNNFVTFREMGSAGTGTVLVRIRDIVSLDFGTSTTFVPVS</sequence>
<evidence type="ECO:0000313" key="2">
    <source>
        <dbReference type="Proteomes" id="UP001596505"/>
    </source>
</evidence>
<dbReference type="RefSeq" id="WP_380967683.1">
    <property type="nucleotide sequence ID" value="NZ_JBHTCO010000020.1"/>
</dbReference>
<name>A0ABW2Q4I8_9BACL</name>
<protein>
    <submittedName>
        <fullName evidence="1">Uncharacterized protein</fullName>
    </submittedName>
</protein>
<accession>A0ABW2Q4I8</accession>
<dbReference type="EMBL" id="JBHTCO010000020">
    <property type="protein sequence ID" value="MFC7394381.1"/>
    <property type="molecule type" value="Genomic_DNA"/>
</dbReference>
<organism evidence="1 2">
    <name type="scientific">Scopulibacillus cellulosilyticus</name>
    <dbReference type="NCBI Taxonomy" id="2665665"/>
    <lineage>
        <taxon>Bacteria</taxon>
        <taxon>Bacillati</taxon>
        <taxon>Bacillota</taxon>
        <taxon>Bacilli</taxon>
        <taxon>Bacillales</taxon>
        <taxon>Sporolactobacillaceae</taxon>
        <taxon>Scopulibacillus</taxon>
    </lineage>
</organism>
<dbReference type="Proteomes" id="UP001596505">
    <property type="component" value="Unassembled WGS sequence"/>
</dbReference>
<comment type="caution">
    <text evidence="1">The sequence shown here is derived from an EMBL/GenBank/DDBJ whole genome shotgun (WGS) entry which is preliminary data.</text>
</comment>
<evidence type="ECO:0000313" key="1">
    <source>
        <dbReference type="EMBL" id="MFC7394381.1"/>
    </source>
</evidence>
<keyword evidence="2" id="KW-1185">Reference proteome</keyword>
<gene>
    <name evidence="1" type="ORF">ACFQRG_15595</name>
</gene>
<reference evidence="2" key="1">
    <citation type="journal article" date="2019" name="Int. J. Syst. Evol. Microbiol.">
        <title>The Global Catalogue of Microorganisms (GCM) 10K type strain sequencing project: providing services to taxonomists for standard genome sequencing and annotation.</title>
        <authorList>
            <consortium name="The Broad Institute Genomics Platform"/>
            <consortium name="The Broad Institute Genome Sequencing Center for Infectious Disease"/>
            <person name="Wu L."/>
            <person name="Ma J."/>
        </authorList>
    </citation>
    <scope>NUCLEOTIDE SEQUENCE [LARGE SCALE GENOMIC DNA]</scope>
    <source>
        <strain evidence="2">CGMCC 1.16305</strain>
    </source>
</reference>
<proteinExistence type="predicted"/>